<evidence type="ECO:0008006" key="4">
    <source>
        <dbReference type="Google" id="ProtNLM"/>
    </source>
</evidence>
<protein>
    <recommendedName>
        <fullName evidence="4">PH domain-containing protein</fullName>
    </recommendedName>
</protein>
<proteinExistence type="predicted"/>
<name>A0AAD5ULE8_9FUNG</name>
<accession>A0AAD5ULE8</accession>
<evidence type="ECO:0000256" key="1">
    <source>
        <dbReference type="SAM" id="MobiDB-lite"/>
    </source>
</evidence>
<keyword evidence="3" id="KW-1185">Reference proteome</keyword>
<feature type="region of interest" description="Disordered" evidence="1">
    <location>
        <begin position="195"/>
        <end position="223"/>
    </location>
</feature>
<feature type="region of interest" description="Disordered" evidence="1">
    <location>
        <begin position="237"/>
        <end position="257"/>
    </location>
</feature>
<reference evidence="2" key="1">
    <citation type="submission" date="2020-05" db="EMBL/GenBank/DDBJ databases">
        <title>Phylogenomic resolution of chytrid fungi.</title>
        <authorList>
            <person name="Stajich J.E."/>
            <person name="Amses K."/>
            <person name="Simmons R."/>
            <person name="Seto K."/>
            <person name="Myers J."/>
            <person name="Bonds A."/>
            <person name="Quandt C.A."/>
            <person name="Barry K."/>
            <person name="Liu P."/>
            <person name="Grigoriev I."/>
            <person name="Longcore J.E."/>
            <person name="James T.Y."/>
        </authorList>
    </citation>
    <scope>NUCLEOTIDE SEQUENCE</scope>
    <source>
        <strain evidence="2">PLAUS21</strain>
    </source>
</reference>
<evidence type="ECO:0000313" key="3">
    <source>
        <dbReference type="Proteomes" id="UP001210925"/>
    </source>
</evidence>
<comment type="caution">
    <text evidence="2">The sequence shown here is derived from an EMBL/GenBank/DDBJ whole genome shotgun (WGS) entry which is preliminary data.</text>
</comment>
<feature type="compositionally biased region" description="Basic and acidic residues" evidence="1">
    <location>
        <begin position="237"/>
        <end position="254"/>
    </location>
</feature>
<gene>
    <name evidence="2" type="ORF">HK103_006000</name>
</gene>
<dbReference type="SUPFAM" id="SSF50729">
    <property type="entry name" value="PH domain-like"/>
    <property type="match status" value="1"/>
</dbReference>
<dbReference type="AlphaFoldDB" id="A0AAD5ULE8"/>
<evidence type="ECO:0000313" key="2">
    <source>
        <dbReference type="EMBL" id="KAJ3261392.1"/>
    </source>
</evidence>
<dbReference type="EMBL" id="JADGKB010000006">
    <property type="protein sequence ID" value="KAJ3261392.1"/>
    <property type="molecule type" value="Genomic_DNA"/>
</dbReference>
<sequence length="277" mass="31133">MAFEIFDLPSGGVVFKGKLTQKKLTAKSKRQVMLCLPYSIEDIQAIHHLLGTANANVSTLPEDQLEALKEKDMEVFGHIALSAISGFPLLVVGTNARTFIHFSQIQGLYDEQDLKSACCFSLLTAQSEYRFFSETSMDYQKWVGALTRAFENMNTSTSAYRAMSPELSSLPRPVSQLSRDPEDYIEAHRVLSMNRSSSRNSVNSRRKSLIERGASDVGPQTNRRNSLFSKMKALFLGKEEPQPEETRGRNEESFVSKLRKRSKSVSKFISTLGRSKD</sequence>
<organism evidence="2 3">
    <name type="scientific">Boothiomyces macroporosus</name>
    <dbReference type="NCBI Taxonomy" id="261099"/>
    <lineage>
        <taxon>Eukaryota</taxon>
        <taxon>Fungi</taxon>
        <taxon>Fungi incertae sedis</taxon>
        <taxon>Chytridiomycota</taxon>
        <taxon>Chytridiomycota incertae sedis</taxon>
        <taxon>Chytridiomycetes</taxon>
        <taxon>Rhizophydiales</taxon>
        <taxon>Terramycetaceae</taxon>
        <taxon>Boothiomyces</taxon>
    </lineage>
</organism>
<dbReference type="Proteomes" id="UP001210925">
    <property type="component" value="Unassembled WGS sequence"/>
</dbReference>